<dbReference type="SUPFAM" id="SSF47616">
    <property type="entry name" value="GST C-terminal domain-like"/>
    <property type="match status" value="1"/>
</dbReference>
<dbReference type="Gene3D" id="3.40.30.10">
    <property type="entry name" value="Glutaredoxin"/>
    <property type="match status" value="1"/>
</dbReference>
<dbReference type="KEGG" id="theu:HPC62_19420"/>
<dbReference type="AlphaFoldDB" id="A0A6M8BIQ1"/>
<dbReference type="InterPro" id="IPR036282">
    <property type="entry name" value="Glutathione-S-Trfase_C_sf"/>
</dbReference>
<dbReference type="EMBL" id="CP053661">
    <property type="protein sequence ID" value="QKD84060.1"/>
    <property type="molecule type" value="Genomic_DNA"/>
</dbReference>
<dbReference type="GO" id="GO:0004364">
    <property type="term" value="F:glutathione transferase activity"/>
    <property type="evidence" value="ECO:0007669"/>
    <property type="project" value="TreeGrafter"/>
</dbReference>
<name>A0A6M8BIQ1_9CYAN</name>
<dbReference type="CDD" id="cd00299">
    <property type="entry name" value="GST_C_family"/>
    <property type="match status" value="1"/>
</dbReference>
<proteinExistence type="predicted"/>
<dbReference type="PANTHER" id="PTHR42673">
    <property type="entry name" value="MALEYLACETOACETATE ISOMERASE"/>
    <property type="match status" value="1"/>
</dbReference>
<dbReference type="CDD" id="cd00570">
    <property type="entry name" value="GST_N_family"/>
    <property type="match status" value="1"/>
</dbReference>
<dbReference type="SFLD" id="SFLDS00019">
    <property type="entry name" value="Glutathione_Transferase_(cytos"/>
    <property type="match status" value="1"/>
</dbReference>
<evidence type="ECO:0000259" key="1">
    <source>
        <dbReference type="PROSITE" id="PS50404"/>
    </source>
</evidence>
<dbReference type="InterPro" id="IPR004045">
    <property type="entry name" value="Glutathione_S-Trfase_N"/>
</dbReference>
<keyword evidence="2" id="KW-0808">Transferase</keyword>
<organism evidence="2 3">
    <name type="scientific">Thermoleptolyngbya sichuanensis A183</name>
    <dbReference type="NCBI Taxonomy" id="2737172"/>
    <lineage>
        <taxon>Bacteria</taxon>
        <taxon>Bacillati</taxon>
        <taxon>Cyanobacteriota</taxon>
        <taxon>Cyanophyceae</taxon>
        <taxon>Oculatellales</taxon>
        <taxon>Oculatellaceae</taxon>
        <taxon>Thermoleptolyngbya</taxon>
        <taxon>Thermoleptolyngbya sichuanensis</taxon>
    </lineage>
</organism>
<accession>A0A6M8BIQ1</accession>
<dbReference type="GO" id="GO:0006559">
    <property type="term" value="P:L-phenylalanine catabolic process"/>
    <property type="evidence" value="ECO:0007669"/>
    <property type="project" value="TreeGrafter"/>
</dbReference>
<reference evidence="2 3" key="1">
    <citation type="submission" date="2020-05" db="EMBL/GenBank/DDBJ databases">
        <title>Complete genome sequence of of a novel Thermoleptolyngbya strain isolated from hot springs of Ganzi, Sichuan China.</title>
        <authorList>
            <person name="Tang J."/>
            <person name="Daroch M."/>
            <person name="Li L."/>
            <person name="Waleron K."/>
            <person name="Waleron M."/>
            <person name="Waleron M."/>
        </authorList>
    </citation>
    <scope>NUCLEOTIDE SEQUENCE [LARGE SCALE GENOMIC DNA]</scope>
    <source>
        <strain evidence="2 3">PKUAC-SCTA183</strain>
    </source>
</reference>
<dbReference type="PROSITE" id="PS51354">
    <property type="entry name" value="GLUTAREDOXIN_2"/>
    <property type="match status" value="1"/>
</dbReference>
<dbReference type="Pfam" id="PF13417">
    <property type="entry name" value="GST_N_3"/>
    <property type="match status" value="1"/>
</dbReference>
<dbReference type="PROSITE" id="PS50404">
    <property type="entry name" value="GST_NTER"/>
    <property type="match status" value="1"/>
</dbReference>
<feature type="domain" description="GST N-terminal" evidence="1">
    <location>
        <begin position="1"/>
        <end position="78"/>
    </location>
</feature>
<gene>
    <name evidence="2" type="ORF">HPC62_19420</name>
</gene>
<dbReference type="GO" id="GO:0006749">
    <property type="term" value="P:glutathione metabolic process"/>
    <property type="evidence" value="ECO:0007669"/>
    <property type="project" value="TreeGrafter"/>
</dbReference>
<sequence>MLELYQFELSHYCEKIRLILDYKGLPYRKVEVTPGVGQLDLFRMSGQRQVPVLKDGSTVIADSTEIAEYLEKTYPDRPIIPTDPKQRGLCLLMEQWADESIGLNARKCMIGALGKDQSFRQSFLPNTIPDFLKTVVSSMPNELFSVLELGVGLTPDAIKAAEASMKRDLAALCFILLDQPYLITDHPTLADFAVAGLTMYVKFPDGDYLDIPQPLKGKGVPGIADVGTFAPFFEWRDRLYADFRKTGTPSASSSANRPTSIQID</sequence>
<evidence type="ECO:0000313" key="2">
    <source>
        <dbReference type="EMBL" id="QKD84060.1"/>
    </source>
</evidence>
<dbReference type="InterPro" id="IPR036249">
    <property type="entry name" value="Thioredoxin-like_sf"/>
</dbReference>
<dbReference type="InterPro" id="IPR040079">
    <property type="entry name" value="Glutathione_S-Trfase"/>
</dbReference>
<dbReference type="GO" id="GO:0016034">
    <property type="term" value="F:maleylacetoacetate isomerase activity"/>
    <property type="evidence" value="ECO:0007669"/>
    <property type="project" value="TreeGrafter"/>
</dbReference>
<protein>
    <submittedName>
        <fullName evidence="2">Glutathione S-transferase family protein</fullName>
    </submittedName>
</protein>
<dbReference type="SUPFAM" id="SSF52833">
    <property type="entry name" value="Thioredoxin-like"/>
    <property type="match status" value="1"/>
</dbReference>
<dbReference type="PANTHER" id="PTHR42673:SF4">
    <property type="entry name" value="MALEYLACETOACETATE ISOMERASE"/>
    <property type="match status" value="1"/>
</dbReference>
<evidence type="ECO:0000313" key="3">
    <source>
        <dbReference type="Proteomes" id="UP000505210"/>
    </source>
</evidence>
<keyword evidence="3" id="KW-1185">Reference proteome</keyword>
<dbReference type="Proteomes" id="UP000505210">
    <property type="component" value="Chromosome"/>
</dbReference>
<dbReference type="RefSeq" id="WP_172358124.1">
    <property type="nucleotide sequence ID" value="NZ_CP053661.1"/>
</dbReference>